<dbReference type="Proteomes" id="UP000826271">
    <property type="component" value="Unassembled WGS sequence"/>
</dbReference>
<dbReference type="EMBL" id="WHWC01000007">
    <property type="protein sequence ID" value="KAG8378983.1"/>
    <property type="molecule type" value="Genomic_DNA"/>
</dbReference>
<reference evidence="1" key="1">
    <citation type="submission" date="2019-10" db="EMBL/GenBank/DDBJ databases">
        <authorList>
            <person name="Zhang R."/>
            <person name="Pan Y."/>
            <person name="Wang J."/>
            <person name="Ma R."/>
            <person name="Yu S."/>
        </authorList>
    </citation>
    <scope>NUCLEOTIDE SEQUENCE</scope>
    <source>
        <strain evidence="1">LA-IB0</strain>
        <tissue evidence="1">Leaf</tissue>
    </source>
</reference>
<accession>A0AAV6XIR0</accession>
<sequence length="127" mass="14062">MLLRFVGLKARQLPQVSRPVTRNFFAQLLANAQSTAIENCKVNGGAIVDDGALPKPQPEDIIELSRDGNEVCDVEKPVGNLDKDRRRRKAACGLRKKLKVAQNVDIGAADVDNDLAIVKYVEEIYKF</sequence>
<dbReference type="AlphaFoldDB" id="A0AAV6XIR0"/>
<evidence type="ECO:0000313" key="1">
    <source>
        <dbReference type="EMBL" id="KAG8378983.1"/>
    </source>
</evidence>
<comment type="caution">
    <text evidence="1">The sequence shown here is derived from an EMBL/GenBank/DDBJ whole genome shotgun (WGS) entry which is preliminary data.</text>
</comment>
<proteinExistence type="predicted"/>
<keyword evidence="2" id="KW-1185">Reference proteome</keyword>
<name>A0AAV6XIR0_9LAMI</name>
<organism evidence="1 2">
    <name type="scientific">Buddleja alternifolia</name>
    <dbReference type="NCBI Taxonomy" id="168488"/>
    <lineage>
        <taxon>Eukaryota</taxon>
        <taxon>Viridiplantae</taxon>
        <taxon>Streptophyta</taxon>
        <taxon>Embryophyta</taxon>
        <taxon>Tracheophyta</taxon>
        <taxon>Spermatophyta</taxon>
        <taxon>Magnoliopsida</taxon>
        <taxon>eudicotyledons</taxon>
        <taxon>Gunneridae</taxon>
        <taxon>Pentapetalae</taxon>
        <taxon>asterids</taxon>
        <taxon>lamiids</taxon>
        <taxon>Lamiales</taxon>
        <taxon>Scrophulariaceae</taxon>
        <taxon>Buddlejeae</taxon>
        <taxon>Buddleja</taxon>
    </lineage>
</organism>
<evidence type="ECO:0000313" key="2">
    <source>
        <dbReference type="Proteomes" id="UP000826271"/>
    </source>
</evidence>
<gene>
    <name evidence="1" type="ORF">BUALT_Bualt07G0041100</name>
</gene>
<protein>
    <submittedName>
        <fullName evidence="1">Uncharacterized protein</fullName>
    </submittedName>
</protein>